<evidence type="ECO:0000313" key="5">
    <source>
        <dbReference type="Proteomes" id="UP000325187"/>
    </source>
</evidence>
<accession>A0A5A7MPX5</accession>
<dbReference type="Proteomes" id="UP000325187">
    <property type="component" value="Unassembled WGS sequence"/>
</dbReference>
<organism evidence="2 4">
    <name type="scientific">Iodidimonas gelatinilytica</name>
    <dbReference type="NCBI Taxonomy" id="1236966"/>
    <lineage>
        <taxon>Bacteria</taxon>
        <taxon>Pseudomonadati</taxon>
        <taxon>Pseudomonadota</taxon>
        <taxon>Alphaproteobacteria</taxon>
        <taxon>Iodidimonadales</taxon>
        <taxon>Iodidimonadaceae</taxon>
        <taxon>Iodidimonas</taxon>
    </lineage>
</organism>
<dbReference type="EMBL" id="BKCL01000005">
    <property type="protein sequence ID" value="GEQ98102.1"/>
    <property type="molecule type" value="Genomic_DNA"/>
</dbReference>
<gene>
    <name evidence="2" type="ORF">JCM17844_17390</name>
    <name evidence="3" type="ORF">JCM17845_13410</name>
</gene>
<evidence type="ECO:0000313" key="3">
    <source>
        <dbReference type="EMBL" id="GER00718.1"/>
    </source>
</evidence>
<dbReference type="Pfam" id="PF08818">
    <property type="entry name" value="DUF1801"/>
    <property type="match status" value="1"/>
</dbReference>
<dbReference type="InterPro" id="IPR014922">
    <property type="entry name" value="YdhG-like"/>
</dbReference>
<sequence length="141" mass="15874">MANKTQPTDHSPNQFLESLENPAQKVDARILLEMMQRITGEPAIMWGEAIVGFGRYHYRYASGREGDWMLTGFSPRKGSLSVYVMPGFECYQQELKQLGPMKTGKSCLYIKRLSDIDLDVLEYIIADSVSKMRAKSEAGSA</sequence>
<dbReference type="RefSeq" id="WP_150000469.1">
    <property type="nucleotide sequence ID" value="NZ_BKCL01000005.1"/>
</dbReference>
<name>A0A5A7MPX5_9PROT</name>
<evidence type="ECO:0000259" key="1">
    <source>
        <dbReference type="Pfam" id="PF08818"/>
    </source>
</evidence>
<dbReference type="EMBL" id="BKCM01000005">
    <property type="protein sequence ID" value="GER00718.1"/>
    <property type="molecule type" value="Genomic_DNA"/>
</dbReference>
<comment type="caution">
    <text evidence="2">The sequence shown here is derived from an EMBL/GenBank/DDBJ whole genome shotgun (WGS) entry which is preliminary data.</text>
</comment>
<evidence type="ECO:0000313" key="2">
    <source>
        <dbReference type="EMBL" id="GEQ98102.1"/>
    </source>
</evidence>
<dbReference type="Proteomes" id="UP000322084">
    <property type="component" value="Unassembled WGS sequence"/>
</dbReference>
<dbReference type="SUPFAM" id="SSF159888">
    <property type="entry name" value="YdhG-like"/>
    <property type="match status" value="1"/>
</dbReference>
<dbReference type="AlphaFoldDB" id="A0A5A7MPX5"/>
<proteinExistence type="predicted"/>
<evidence type="ECO:0000313" key="4">
    <source>
        <dbReference type="Proteomes" id="UP000322084"/>
    </source>
</evidence>
<accession>A0A5A7MXY6</accession>
<reference evidence="4 5" key="1">
    <citation type="submission" date="2019-09" db="EMBL/GenBank/DDBJ databases">
        <title>NBRP : Genome information of microbial organism related human and environment.</title>
        <authorList>
            <person name="Hattori M."/>
            <person name="Oshima K."/>
            <person name="Inaba H."/>
            <person name="Suda W."/>
            <person name="Sakamoto M."/>
            <person name="Iino T."/>
            <person name="Kitahara M."/>
            <person name="Oshida Y."/>
            <person name="Iida T."/>
            <person name="Kudo T."/>
            <person name="Itoh T."/>
            <person name="Ohkuma M."/>
        </authorList>
    </citation>
    <scope>NUCLEOTIDE SEQUENCE [LARGE SCALE GENOMIC DNA]</scope>
    <source>
        <strain evidence="2 4">Hi-2</strain>
        <strain evidence="3 5">Mie-1</strain>
    </source>
</reference>
<keyword evidence="5" id="KW-1185">Reference proteome</keyword>
<protein>
    <recommendedName>
        <fullName evidence="1">YdhG-like domain-containing protein</fullName>
    </recommendedName>
</protein>
<feature type="domain" description="YdhG-like" evidence="1">
    <location>
        <begin position="29"/>
        <end position="128"/>
    </location>
</feature>